<evidence type="ECO:0000256" key="1">
    <source>
        <dbReference type="ARBA" id="ARBA00007705"/>
    </source>
</evidence>
<dbReference type="FunFam" id="1.20.1060.10:FF:000001">
    <property type="entry name" value="DNA polymerase I"/>
    <property type="match status" value="1"/>
</dbReference>
<evidence type="ECO:0000256" key="12">
    <source>
        <dbReference type="SAM" id="MobiDB-lite"/>
    </source>
</evidence>
<dbReference type="eggNOG" id="COG0258">
    <property type="taxonomic scope" value="Bacteria"/>
</dbReference>
<dbReference type="Gene3D" id="1.10.150.20">
    <property type="entry name" value="5' to 3' exonuclease, C-terminal subdomain"/>
    <property type="match status" value="2"/>
</dbReference>
<dbReference type="InterPro" id="IPR001098">
    <property type="entry name" value="DNA-dir_DNA_pol_A_palm_dom"/>
</dbReference>
<dbReference type="SUPFAM" id="SSF56672">
    <property type="entry name" value="DNA/RNA polymerases"/>
    <property type="match status" value="1"/>
</dbReference>
<accession>B6WQX5</accession>
<keyword evidence="6" id="KW-0235">DNA replication</keyword>
<keyword evidence="4 15" id="KW-0808">Transferase</keyword>
<dbReference type="STRING" id="901.DESPIGER_0109"/>
<dbReference type="SUPFAM" id="SSF47807">
    <property type="entry name" value="5' to 3' exonuclease, C-terminal subdomain"/>
    <property type="match status" value="1"/>
</dbReference>
<evidence type="ECO:0000256" key="6">
    <source>
        <dbReference type="ARBA" id="ARBA00022705"/>
    </source>
</evidence>
<evidence type="ECO:0000256" key="7">
    <source>
        <dbReference type="ARBA" id="ARBA00022763"/>
    </source>
</evidence>
<dbReference type="InterPro" id="IPR002298">
    <property type="entry name" value="DNA_polymerase_A"/>
</dbReference>
<dbReference type="OrthoDB" id="9806424at2"/>
<dbReference type="EMBL" id="ABXU01000021">
    <property type="protein sequence ID" value="EEB34582.1"/>
    <property type="molecule type" value="Genomic_DNA"/>
</dbReference>
<evidence type="ECO:0000256" key="9">
    <source>
        <dbReference type="ARBA" id="ARBA00023125"/>
    </source>
</evidence>
<dbReference type="PRINTS" id="PR00868">
    <property type="entry name" value="DNAPOLI"/>
</dbReference>
<comment type="similarity">
    <text evidence="1">Belongs to the DNA polymerase type-A family.</text>
</comment>
<dbReference type="CDD" id="cd09898">
    <property type="entry name" value="H3TH_53EXO"/>
    <property type="match status" value="1"/>
</dbReference>
<dbReference type="Pfam" id="PF00476">
    <property type="entry name" value="DNA_pol_A"/>
    <property type="match status" value="1"/>
</dbReference>
<dbReference type="Proteomes" id="UP000003676">
    <property type="component" value="Unassembled WGS sequence"/>
</dbReference>
<evidence type="ECO:0000256" key="5">
    <source>
        <dbReference type="ARBA" id="ARBA00022695"/>
    </source>
</evidence>
<feature type="domain" description="5'-3' exonuclease" evidence="13">
    <location>
        <begin position="12"/>
        <end position="267"/>
    </location>
</feature>
<feature type="compositionally biased region" description="Low complexity" evidence="12">
    <location>
        <begin position="319"/>
        <end position="330"/>
    </location>
</feature>
<reference evidence="15 16" key="2">
    <citation type="submission" date="2008-10" db="EMBL/GenBank/DDBJ databases">
        <authorList>
            <person name="Fulton L."/>
            <person name="Clifton S."/>
            <person name="Fulton B."/>
            <person name="Xu J."/>
            <person name="Minx P."/>
            <person name="Pepin K.H."/>
            <person name="Johnson M."/>
            <person name="Bhonagiri V."/>
            <person name="Nash W.E."/>
            <person name="Mardis E.R."/>
            <person name="Wilson R.K."/>
        </authorList>
    </citation>
    <scope>NUCLEOTIDE SEQUENCE [LARGE SCALE GENOMIC DNA]</scope>
    <source>
        <strain evidence="15 16">ATCC 29098</strain>
    </source>
</reference>
<dbReference type="InterPro" id="IPR008918">
    <property type="entry name" value="HhH2"/>
</dbReference>
<dbReference type="eggNOG" id="COG0749">
    <property type="taxonomic scope" value="Bacteria"/>
</dbReference>
<dbReference type="InterPro" id="IPR036279">
    <property type="entry name" value="5-3_exonuclease_C_sf"/>
</dbReference>
<evidence type="ECO:0000259" key="13">
    <source>
        <dbReference type="SMART" id="SM00475"/>
    </source>
</evidence>
<dbReference type="GO" id="GO:0006261">
    <property type="term" value="P:DNA-templated DNA replication"/>
    <property type="evidence" value="ECO:0007669"/>
    <property type="project" value="InterPro"/>
</dbReference>
<evidence type="ECO:0000313" key="16">
    <source>
        <dbReference type="Proteomes" id="UP000003676"/>
    </source>
</evidence>
<evidence type="ECO:0000256" key="3">
    <source>
        <dbReference type="ARBA" id="ARBA00020311"/>
    </source>
</evidence>
<name>B6WQX5_9BACT</name>
<organism evidence="15 16">
    <name type="scientific">Desulfovibrio piger ATCC 29098</name>
    <dbReference type="NCBI Taxonomy" id="411464"/>
    <lineage>
        <taxon>Bacteria</taxon>
        <taxon>Pseudomonadati</taxon>
        <taxon>Thermodesulfobacteriota</taxon>
        <taxon>Desulfovibrionia</taxon>
        <taxon>Desulfovibrionales</taxon>
        <taxon>Desulfovibrionaceae</taxon>
        <taxon>Desulfovibrio</taxon>
    </lineage>
</organism>
<dbReference type="InterPro" id="IPR002421">
    <property type="entry name" value="5-3_exonuclease"/>
</dbReference>
<evidence type="ECO:0000256" key="10">
    <source>
        <dbReference type="ARBA" id="ARBA00023204"/>
    </source>
</evidence>
<dbReference type="NCBIfam" id="NF004397">
    <property type="entry name" value="PRK05755.1"/>
    <property type="match status" value="1"/>
</dbReference>
<evidence type="ECO:0000256" key="4">
    <source>
        <dbReference type="ARBA" id="ARBA00022679"/>
    </source>
</evidence>
<dbReference type="EC" id="2.7.7.7" evidence="2"/>
<dbReference type="PANTHER" id="PTHR10133:SF27">
    <property type="entry name" value="DNA POLYMERASE NU"/>
    <property type="match status" value="1"/>
</dbReference>
<dbReference type="SUPFAM" id="SSF88723">
    <property type="entry name" value="PIN domain-like"/>
    <property type="match status" value="1"/>
</dbReference>
<dbReference type="Gene3D" id="1.20.1060.10">
    <property type="entry name" value="Taq DNA Polymerase, Chain T, domain 4"/>
    <property type="match status" value="1"/>
</dbReference>
<dbReference type="InterPro" id="IPR020045">
    <property type="entry name" value="DNA_polI_H3TH"/>
</dbReference>
<feature type="region of interest" description="Disordered" evidence="12">
    <location>
        <begin position="319"/>
        <end position="340"/>
    </location>
</feature>
<dbReference type="InterPro" id="IPR020046">
    <property type="entry name" value="5-3_exonucl_a-hlix_arch_N"/>
</dbReference>
<evidence type="ECO:0000313" key="15">
    <source>
        <dbReference type="EMBL" id="EEB34582.1"/>
    </source>
</evidence>
<dbReference type="HOGENOM" id="CLU_004675_0_0_7"/>
<dbReference type="GO" id="GO:0003887">
    <property type="term" value="F:DNA-directed DNA polymerase activity"/>
    <property type="evidence" value="ECO:0007669"/>
    <property type="project" value="UniProtKB-KW"/>
</dbReference>
<proteinExistence type="inferred from homology"/>
<dbReference type="Pfam" id="PF01367">
    <property type="entry name" value="5_3_exonuc"/>
    <property type="match status" value="1"/>
</dbReference>
<dbReference type="AlphaFoldDB" id="B6WQX5"/>
<reference evidence="15 16" key="1">
    <citation type="submission" date="2008-10" db="EMBL/GenBank/DDBJ databases">
        <title>Draft genome sequence of Desulvovibrio piger (ATCC 29098).</title>
        <authorList>
            <person name="Sudarsanam P."/>
            <person name="Ley R."/>
            <person name="Guruge J."/>
            <person name="Turnbaugh P.J."/>
            <person name="Mahowald M."/>
            <person name="Liep D."/>
            <person name="Gordon J."/>
        </authorList>
    </citation>
    <scope>NUCLEOTIDE SEQUENCE [LARGE SCALE GENOMIC DNA]</scope>
    <source>
        <strain evidence="15 16">ATCC 29098</strain>
    </source>
</reference>
<keyword evidence="7" id="KW-0227">DNA damage</keyword>
<keyword evidence="9" id="KW-0238">DNA-binding</keyword>
<dbReference type="GO" id="GO:0006302">
    <property type="term" value="P:double-strand break repair"/>
    <property type="evidence" value="ECO:0007669"/>
    <property type="project" value="TreeGrafter"/>
</dbReference>
<dbReference type="FunFam" id="1.10.150.20:FF:000002">
    <property type="entry name" value="DNA polymerase I"/>
    <property type="match status" value="1"/>
</dbReference>
<feature type="domain" description="DNA-directed DNA polymerase family A palm" evidence="14">
    <location>
        <begin position="673"/>
        <end position="879"/>
    </location>
</feature>
<comment type="catalytic activity">
    <reaction evidence="11">
        <text>DNA(n) + a 2'-deoxyribonucleoside 5'-triphosphate = DNA(n+1) + diphosphate</text>
        <dbReference type="Rhea" id="RHEA:22508"/>
        <dbReference type="Rhea" id="RHEA-COMP:17339"/>
        <dbReference type="Rhea" id="RHEA-COMP:17340"/>
        <dbReference type="ChEBI" id="CHEBI:33019"/>
        <dbReference type="ChEBI" id="CHEBI:61560"/>
        <dbReference type="ChEBI" id="CHEBI:173112"/>
        <dbReference type="EC" id="2.7.7.7"/>
    </reaction>
</comment>
<evidence type="ECO:0000256" key="8">
    <source>
        <dbReference type="ARBA" id="ARBA00022932"/>
    </source>
</evidence>
<dbReference type="InterPro" id="IPR043502">
    <property type="entry name" value="DNA/RNA_pol_sf"/>
</dbReference>
<dbReference type="SMART" id="SM00482">
    <property type="entry name" value="POLAc"/>
    <property type="match status" value="1"/>
</dbReference>
<dbReference type="SMART" id="SM00475">
    <property type="entry name" value="53EXOc"/>
    <property type="match status" value="1"/>
</dbReference>
<protein>
    <recommendedName>
        <fullName evidence="3">DNA polymerase I</fullName>
        <ecNumber evidence="2">2.7.7.7</ecNumber>
    </recommendedName>
</protein>
<dbReference type="CDD" id="cd08637">
    <property type="entry name" value="DNA_pol_A_pol_I_C"/>
    <property type="match status" value="1"/>
</dbReference>
<dbReference type="SMART" id="SM00279">
    <property type="entry name" value="HhH2"/>
    <property type="match status" value="1"/>
</dbReference>
<dbReference type="Gene3D" id="3.30.70.370">
    <property type="match status" value="1"/>
</dbReference>
<dbReference type="FunFam" id="1.10.150.20:FF:000003">
    <property type="entry name" value="DNA polymerase I"/>
    <property type="match status" value="1"/>
</dbReference>
<dbReference type="InterPro" id="IPR019760">
    <property type="entry name" value="DNA-dir_DNA_pol_A_CS"/>
</dbReference>
<dbReference type="Gene3D" id="3.30.420.10">
    <property type="entry name" value="Ribonuclease H-like superfamily/Ribonuclease H"/>
    <property type="match status" value="1"/>
</dbReference>
<dbReference type="GO" id="GO:0008409">
    <property type="term" value="F:5'-3' exonuclease activity"/>
    <property type="evidence" value="ECO:0007669"/>
    <property type="project" value="InterPro"/>
</dbReference>
<evidence type="ECO:0000256" key="2">
    <source>
        <dbReference type="ARBA" id="ARBA00012417"/>
    </source>
</evidence>
<gene>
    <name evidence="15" type="primary">polA</name>
    <name evidence="15" type="ORF">DESPIG_00455</name>
</gene>
<comment type="caution">
    <text evidence="15">The sequence shown here is derived from an EMBL/GenBank/DDBJ whole genome shotgun (WGS) entry which is preliminary data.</text>
</comment>
<sequence length="919" mass="100602">MSLKQRLGLAAEPVFLMDGSAFIYRGFFANRNMQRSDGFPTNSLVVVSRVLLRILREERPRYFAFVQDGKGPNFRHEIFPLYKANRDATPEDLVRQLDPIQRMVRALGLRLEVSQGCEADDCIASLAARFAGEHPVIIVSGDKDLKQCLGPNVYMWDPASKEEKLVSEADFTAESGVTPGQWPDVQALIGDTSDNIPGVPGIGPKTARQIFSICPSLEDIRDHFVLLPPKLQAKLQEHLENMFIWRQLTTLSREACPGVTLDDLRVRPLDAATCALLTEEFELFALRRELAALDRLQAAEADLPEEFLDAGSIREDARPAAGKKAAAEQASLPLAQPARSGRATSQMSLLDAMPQESAPALDDVSALPDCGDARVALIWAHGDREAPYLAVEGADGGSLGEWQWTGPVAELARWLAPARTLVTADLKGLLTSAPCWQFLAGRAADCIDLGVAAYLLNPEENDYGWPRLSARWGAVLRHELESRGETASGPARLGLAMAQLFEQRMEKDGLLELFRRLEMPLLPVLAGMEQSGVAIDAAAFRAFLDDVQGQLDQLTAHVYELAGTQFNIRSAQQLGDVLFNGLGLPAPRKTKGGQASTSQQTLEKLAGQHPVVDSILQYRKLEKMRSTYLDPLPRLVDPQGRIHTTFNQKATATGRLSSSNPNLQNIPVRGPLGKRMRSCFIAGPGRLLVSADYSQVELRVLAHVSQDPALLEAFRNGEDIHARTAALVYDLPPDQVSPDQRRNAKTINFGLIYGMGAQKLAQELKISTTQAKDFIARYFERLQGLKEFYEGVEASARKHGFVTTLGGRRRLLPDINSASGQAAALARRQAINTVIQGSAADIIKLAMLAVARDERLRELDARLLLQVHDELLLEVPADAAEEAGALVARLMQDVCPAGKELSVPLLVDWGTGHDWGAAH</sequence>
<dbReference type="InterPro" id="IPR029060">
    <property type="entry name" value="PIN-like_dom_sf"/>
</dbReference>
<keyword evidence="8 15" id="KW-0239">DNA-directed DNA polymerase</keyword>
<dbReference type="PROSITE" id="PS00447">
    <property type="entry name" value="DNA_POLYMERASE_A"/>
    <property type="match status" value="1"/>
</dbReference>
<keyword evidence="5 15" id="KW-0548">Nucleotidyltransferase</keyword>
<dbReference type="PANTHER" id="PTHR10133">
    <property type="entry name" value="DNA POLYMERASE I"/>
    <property type="match status" value="1"/>
</dbReference>
<dbReference type="InterPro" id="IPR036397">
    <property type="entry name" value="RNaseH_sf"/>
</dbReference>
<evidence type="ECO:0000256" key="11">
    <source>
        <dbReference type="ARBA" id="ARBA00049244"/>
    </source>
</evidence>
<dbReference type="Gene3D" id="3.40.50.1010">
    <property type="entry name" value="5'-nuclease"/>
    <property type="match status" value="1"/>
</dbReference>
<dbReference type="GO" id="GO:0003677">
    <property type="term" value="F:DNA binding"/>
    <property type="evidence" value="ECO:0007669"/>
    <property type="project" value="UniProtKB-KW"/>
</dbReference>
<dbReference type="RefSeq" id="WP_006004310.1">
    <property type="nucleotide sequence ID" value="NZ_DS996353.1"/>
</dbReference>
<dbReference type="Pfam" id="PF02739">
    <property type="entry name" value="5_3_exonuc_N"/>
    <property type="match status" value="1"/>
</dbReference>
<evidence type="ECO:0000259" key="14">
    <source>
        <dbReference type="SMART" id="SM00482"/>
    </source>
</evidence>
<keyword evidence="10" id="KW-0234">DNA repair</keyword>
<dbReference type="CDD" id="cd09859">
    <property type="entry name" value="PIN_53EXO"/>
    <property type="match status" value="1"/>
</dbReference>